<feature type="chain" id="PRO_5012866083" evidence="1">
    <location>
        <begin position="25"/>
        <end position="271"/>
    </location>
</feature>
<keyword evidence="3" id="KW-1185">Reference proteome</keyword>
<dbReference type="RefSeq" id="WP_079666119.1">
    <property type="nucleotide sequence ID" value="NZ_FUYZ01000002.1"/>
</dbReference>
<dbReference type="STRING" id="619805.SAMN05660477_00847"/>
<gene>
    <name evidence="2" type="ORF">SAMN05660477_00847</name>
</gene>
<proteinExistence type="predicted"/>
<dbReference type="OrthoDB" id="1273065at2"/>
<evidence type="ECO:0000313" key="3">
    <source>
        <dbReference type="Proteomes" id="UP000191112"/>
    </source>
</evidence>
<reference evidence="2 3" key="1">
    <citation type="submission" date="2017-02" db="EMBL/GenBank/DDBJ databases">
        <authorList>
            <person name="Peterson S.W."/>
        </authorList>
    </citation>
    <scope>NUCLEOTIDE SEQUENCE [LARGE SCALE GENOMIC DNA]</scope>
    <source>
        <strain evidence="2 3">DSM 22323</strain>
    </source>
</reference>
<accession>A0A1T5DMH6</accession>
<sequence length="271" mass="29266">MRFFLNRKNFSIIIFLQLSTGLNAQVGIGTPKPLSTLDINGDLFVRKELKVGGTDTTNGDPGLVGQVLVSQGNNFSPAWKGVSVPFMEDKQYRLVNTYLKSDQAGIAAANFSSSVLSPETSVVGETLSASWNKIAGLSFNLEIKNANNNITYQLQTGAEIQNTSSSGAGQSTRYICGIFKNNVLAALRPDGLITIDNSTPMQGIYTLNYNEINIPVGNYTIDVACRKVYTSNSNNSMSIGVNISNANNQSNAFLLRSILKVDVAELVIYSN</sequence>
<name>A0A1T5DMH6_9FLAO</name>
<evidence type="ECO:0000256" key="1">
    <source>
        <dbReference type="SAM" id="SignalP"/>
    </source>
</evidence>
<keyword evidence="1" id="KW-0732">Signal</keyword>
<organism evidence="2 3">
    <name type="scientific">Soonwooa buanensis</name>
    <dbReference type="NCBI Taxonomy" id="619805"/>
    <lineage>
        <taxon>Bacteria</taxon>
        <taxon>Pseudomonadati</taxon>
        <taxon>Bacteroidota</taxon>
        <taxon>Flavobacteriia</taxon>
        <taxon>Flavobacteriales</taxon>
        <taxon>Weeksellaceae</taxon>
        <taxon>Chryseobacterium group</taxon>
        <taxon>Soonwooa</taxon>
    </lineage>
</organism>
<dbReference type="Proteomes" id="UP000191112">
    <property type="component" value="Unassembled WGS sequence"/>
</dbReference>
<dbReference type="AlphaFoldDB" id="A0A1T5DMH6"/>
<protein>
    <submittedName>
        <fullName evidence="2">Uncharacterized protein</fullName>
    </submittedName>
</protein>
<dbReference type="EMBL" id="FUYZ01000002">
    <property type="protein sequence ID" value="SKB72811.1"/>
    <property type="molecule type" value="Genomic_DNA"/>
</dbReference>
<evidence type="ECO:0000313" key="2">
    <source>
        <dbReference type="EMBL" id="SKB72811.1"/>
    </source>
</evidence>
<feature type="signal peptide" evidence="1">
    <location>
        <begin position="1"/>
        <end position="24"/>
    </location>
</feature>